<dbReference type="Proteomes" id="UP001454036">
    <property type="component" value="Unassembled WGS sequence"/>
</dbReference>
<keyword evidence="1" id="KW-1133">Transmembrane helix</keyword>
<evidence type="ECO:0000313" key="2">
    <source>
        <dbReference type="EMBL" id="GAA0154189.1"/>
    </source>
</evidence>
<proteinExistence type="predicted"/>
<accession>A0AAV3PQZ9</accession>
<keyword evidence="1" id="KW-0472">Membrane</keyword>
<name>A0AAV3PQZ9_LITER</name>
<protein>
    <submittedName>
        <fullName evidence="2">Uncharacterized protein</fullName>
    </submittedName>
</protein>
<dbReference type="EMBL" id="BAABME010002338">
    <property type="protein sequence ID" value="GAA0154189.1"/>
    <property type="molecule type" value="Genomic_DNA"/>
</dbReference>
<organism evidence="2 3">
    <name type="scientific">Lithospermum erythrorhizon</name>
    <name type="common">Purple gromwell</name>
    <name type="synonym">Lithospermum officinale var. erythrorhizon</name>
    <dbReference type="NCBI Taxonomy" id="34254"/>
    <lineage>
        <taxon>Eukaryota</taxon>
        <taxon>Viridiplantae</taxon>
        <taxon>Streptophyta</taxon>
        <taxon>Embryophyta</taxon>
        <taxon>Tracheophyta</taxon>
        <taxon>Spermatophyta</taxon>
        <taxon>Magnoliopsida</taxon>
        <taxon>eudicotyledons</taxon>
        <taxon>Gunneridae</taxon>
        <taxon>Pentapetalae</taxon>
        <taxon>asterids</taxon>
        <taxon>lamiids</taxon>
        <taxon>Boraginales</taxon>
        <taxon>Boraginaceae</taxon>
        <taxon>Boraginoideae</taxon>
        <taxon>Lithospermeae</taxon>
        <taxon>Lithospermum</taxon>
    </lineage>
</organism>
<keyword evidence="3" id="KW-1185">Reference proteome</keyword>
<keyword evidence="1" id="KW-0812">Transmembrane</keyword>
<reference evidence="2 3" key="1">
    <citation type="submission" date="2024-01" db="EMBL/GenBank/DDBJ databases">
        <title>The complete chloroplast genome sequence of Lithospermum erythrorhizon: insights into the phylogenetic relationship among Boraginaceae species and the maternal lineages of purple gromwells.</title>
        <authorList>
            <person name="Okada T."/>
            <person name="Watanabe K."/>
        </authorList>
    </citation>
    <scope>NUCLEOTIDE SEQUENCE [LARGE SCALE GENOMIC DNA]</scope>
</reference>
<feature type="transmembrane region" description="Helical" evidence="1">
    <location>
        <begin position="212"/>
        <end position="231"/>
    </location>
</feature>
<dbReference type="AlphaFoldDB" id="A0AAV3PQZ9"/>
<comment type="caution">
    <text evidence="2">The sequence shown here is derived from an EMBL/GenBank/DDBJ whole genome shotgun (WGS) entry which is preliminary data.</text>
</comment>
<gene>
    <name evidence="2" type="ORF">LIER_12245</name>
</gene>
<evidence type="ECO:0000313" key="3">
    <source>
        <dbReference type="Proteomes" id="UP001454036"/>
    </source>
</evidence>
<evidence type="ECO:0000256" key="1">
    <source>
        <dbReference type="SAM" id="Phobius"/>
    </source>
</evidence>
<sequence>MSCGQARRSAHTNPPFSLGPMWKVILGLQSLVSWGCRQIPRTSNQHWLFQEGSLRLYQSQSGGLEGSYLRQAWCIISSPHSQVSQTFKARYFPDGDFFTAALGPKPSYTWRSLLSVRDLICNGIKRELGNGANINVWEHNTQTGKLITPVVAVEFSRAELRMAIMRRDGETHQILLPFLRSVTWLILNMAEKQRSSRGGRRRRGREDLAAQVFPLMGVMGLRLGCTIYIGMVDLGFGLTTGLAL</sequence>